<accession>A0ABP9ZCN0</accession>
<dbReference type="EMBL" id="BAABUK010000035">
    <property type="protein sequence ID" value="GAA5816881.1"/>
    <property type="molecule type" value="Genomic_DNA"/>
</dbReference>
<reference evidence="1 2" key="1">
    <citation type="submission" date="2024-04" db="EMBL/GenBank/DDBJ databases">
        <title>genome sequences of Mucor flavus KT1a and Helicostylum pulchrum KT1b strains isolated from the surface of a dry-aged beef.</title>
        <authorList>
            <person name="Toyotome T."/>
            <person name="Hosono M."/>
            <person name="Torimaru M."/>
            <person name="Fukuda K."/>
            <person name="Mikami N."/>
        </authorList>
    </citation>
    <scope>NUCLEOTIDE SEQUENCE [LARGE SCALE GENOMIC DNA]</scope>
    <source>
        <strain evidence="1 2">KT1a</strain>
    </source>
</reference>
<evidence type="ECO:0000313" key="2">
    <source>
        <dbReference type="Proteomes" id="UP001473302"/>
    </source>
</evidence>
<evidence type="ECO:0000313" key="1">
    <source>
        <dbReference type="EMBL" id="GAA5816881.1"/>
    </source>
</evidence>
<keyword evidence="2" id="KW-1185">Reference proteome</keyword>
<name>A0ABP9ZCN0_9FUNG</name>
<proteinExistence type="predicted"/>
<sequence length="109" mass="12250">MGLGSTRILTPSRAIFQITLGSIEYLGSPQDFQDGIKEFLFLFGAALNLETVNDLMCDVINRHFISRVMTTADNIELYEDATSLEIFPQGNTTLKCINKDLLLSKFQKK</sequence>
<protein>
    <submittedName>
        <fullName evidence="1">Uncharacterized protein</fullName>
    </submittedName>
</protein>
<dbReference type="Proteomes" id="UP001473302">
    <property type="component" value="Unassembled WGS sequence"/>
</dbReference>
<gene>
    <name evidence="1" type="ORF">MFLAVUS_010415</name>
</gene>
<organism evidence="1 2">
    <name type="scientific">Mucor flavus</name>
    <dbReference type="NCBI Taxonomy" id="439312"/>
    <lineage>
        <taxon>Eukaryota</taxon>
        <taxon>Fungi</taxon>
        <taxon>Fungi incertae sedis</taxon>
        <taxon>Mucoromycota</taxon>
        <taxon>Mucoromycotina</taxon>
        <taxon>Mucoromycetes</taxon>
        <taxon>Mucorales</taxon>
        <taxon>Mucorineae</taxon>
        <taxon>Mucoraceae</taxon>
        <taxon>Mucor</taxon>
    </lineage>
</organism>
<comment type="caution">
    <text evidence="1">The sequence shown here is derived from an EMBL/GenBank/DDBJ whole genome shotgun (WGS) entry which is preliminary data.</text>
</comment>